<evidence type="ECO:0000259" key="1">
    <source>
        <dbReference type="Pfam" id="PF24083"/>
    </source>
</evidence>
<protein>
    <recommendedName>
        <fullName evidence="1">Putative phage ssDNA-binding domain-containing protein</fullName>
    </recommendedName>
</protein>
<evidence type="ECO:0000313" key="2">
    <source>
        <dbReference type="EMBL" id="DAD74514.1"/>
    </source>
</evidence>
<dbReference type="EMBL" id="BK014761">
    <property type="protein sequence ID" value="DAD74514.1"/>
    <property type="molecule type" value="Genomic_DNA"/>
</dbReference>
<name>A0A8S5LX66_9CAUD</name>
<dbReference type="Pfam" id="PF24083">
    <property type="entry name" value="Phage_ssDNA_bind"/>
    <property type="match status" value="1"/>
</dbReference>
<accession>A0A8S5LX66</accession>
<reference evidence="2" key="1">
    <citation type="journal article" date="2021" name="Proc. Natl. Acad. Sci. U.S.A.">
        <title>A Catalog of Tens of Thousands of Viruses from Human Metagenomes Reveals Hidden Associations with Chronic Diseases.</title>
        <authorList>
            <person name="Tisza M.J."/>
            <person name="Buck C.B."/>
        </authorList>
    </citation>
    <scope>NUCLEOTIDE SEQUENCE</scope>
    <source>
        <strain evidence="2">CtPL34</strain>
    </source>
</reference>
<proteinExistence type="predicted"/>
<organism evidence="2">
    <name type="scientific">Siphoviridae sp. ctPL34</name>
    <dbReference type="NCBI Taxonomy" id="2826322"/>
    <lineage>
        <taxon>Viruses</taxon>
        <taxon>Duplodnaviria</taxon>
        <taxon>Heunggongvirae</taxon>
        <taxon>Uroviricota</taxon>
        <taxon>Caudoviricetes</taxon>
    </lineage>
</organism>
<feature type="domain" description="Putative phage ssDNA-binding" evidence="1">
    <location>
        <begin position="3"/>
        <end position="144"/>
    </location>
</feature>
<sequence>MANYIIRNARLLFRNFSGAPNKFGNTDRTFCVILPPDKERAFREEGFNVKTLKPRDDEEEPTPFVQVKVRYGYRPPKVTLIAGGARNPLTEDTIGQLDFADIEQADLSVRPYHGRTRAGIEFCTAYLDKAYITIATDELDAIYNPPSPDEEDEEVPF</sequence>
<dbReference type="InterPro" id="IPR057581">
    <property type="entry name" value="Phage_ssDNA_bind"/>
</dbReference>